<dbReference type="GeneID" id="87893619"/>
<evidence type="ECO:0000313" key="2">
    <source>
        <dbReference type="Proteomes" id="UP001322138"/>
    </source>
</evidence>
<reference evidence="1 2" key="1">
    <citation type="journal article" date="2023" name="bioRxiv">
        <title>High-quality genome assemblies of four members of thePodospora anserinaspecies complex.</title>
        <authorList>
            <person name="Ament-Velasquez S.L."/>
            <person name="Vogan A.A."/>
            <person name="Wallerman O."/>
            <person name="Hartmann F."/>
            <person name="Gautier V."/>
            <person name="Silar P."/>
            <person name="Giraud T."/>
            <person name="Johannesson H."/>
        </authorList>
    </citation>
    <scope>NUCLEOTIDE SEQUENCE [LARGE SCALE GENOMIC DNA]</scope>
    <source>
        <strain evidence="1 2">CBS 112042</strain>
    </source>
</reference>
<sequence length="509" mass="57283">MDQNRPTLSTLPNELLAMIIEELVDESSKHSGGPSIKACRLVSRQFCDVSSRWLIPSVKVGHSNDSLARLDAISRHPAISRGVRTIEVVLSSYSTFWIPLGGKREFIDFQRKVLANRAKIFEVGKIITMTEKDNAILRKVHEVLRCWLHFQEPKRQPEPGGDLALHRECMDRYFGEFQRLAYEQKVLVDQRAMGTAVAEALSRMPWVAGLRFDDTCHYGRRRRGLSWETPETVVEGIYENTLLPLTRRDLEARGSVIVDEIPFYHHASGPVASPRPLSETIPRVLAAVGGVDQVELKSLVVNVDLIDLRGVFREVSDLREKLTAATRRLTDISIQQKAGYDDRSFWGLCCTSPNLKHYSVVLELGSHALDPLLEGPGSNEERKNLTVIQVKGARMTVSTLKRFLDTIPDVLDRVELVGVEVVGGGWGEVLDMLRAKTYRQTGDWPYPVRISQAVSPHPDHELHSTFEWVFQSDATWEPSDADVYVMRQSGVNPFAPEAGKFPLGGIVKW</sequence>
<proteinExistence type="predicted"/>
<protein>
    <recommendedName>
        <fullName evidence="3">F-box domain-containing protein</fullName>
    </recommendedName>
</protein>
<dbReference type="Proteomes" id="UP001322138">
    <property type="component" value="Unassembled WGS sequence"/>
</dbReference>
<evidence type="ECO:0000313" key="1">
    <source>
        <dbReference type="EMBL" id="KAK4648271.1"/>
    </source>
</evidence>
<keyword evidence="2" id="KW-1185">Reference proteome</keyword>
<dbReference type="EMBL" id="JAFFGZ010000001">
    <property type="protein sequence ID" value="KAK4648271.1"/>
    <property type="molecule type" value="Genomic_DNA"/>
</dbReference>
<comment type="caution">
    <text evidence="1">The sequence shown here is derived from an EMBL/GenBank/DDBJ whole genome shotgun (WGS) entry which is preliminary data.</text>
</comment>
<organism evidence="1 2">
    <name type="scientific">Podospora bellae-mahoneyi</name>
    <dbReference type="NCBI Taxonomy" id="2093777"/>
    <lineage>
        <taxon>Eukaryota</taxon>
        <taxon>Fungi</taxon>
        <taxon>Dikarya</taxon>
        <taxon>Ascomycota</taxon>
        <taxon>Pezizomycotina</taxon>
        <taxon>Sordariomycetes</taxon>
        <taxon>Sordariomycetidae</taxon>
        <taxon>Sordariales</taxon>
        <taxon>Podosporaceae</taxon>
        <taxon>Podospora</taxon>
    </lineage>
</organism>
<name>A0ABR0FWC6_9PEZI</name>
<gene>
    <name evidence="1" type="ORF">QC761_108545</name>
</gene>
<evidence type="ECO:0008006" key="3">
    <source>
        <dbReference type="Google" id="ProtNLM"/>
    </source>
</evidence>
<accession>A0ABR0FWC6</accession>
<dbReference type="RefSeq" id="XP_062737247.1">
    <property type="nucleotide sequence ID" value="XM_062874137.1"/>
</dbReference>